<dbReference type="EMBL" id="JACJII010000001">
    <property type="protein sequence ID" value="MBA9006640.1"/>
    <property type="molecule type" value="Genomic_DNA"/>
</dbReference>
<reference evidence="2 3" key="1">
    <citation type="submission" date="2020-08" db="EMBL/GenBank/DDBJ databases">
        <title>Sequencing the genomes of 1000 actinobacteria strains.</title>
        <authorList>
            <person name="Klenk H.-P."/>
        </authorList>
    </citation>
    <scope>NUCLEOTIDE SEQUENCE [LARGE SCALE GENOMIC DNA]</scope>
    <source>
        <strain evidence="2 3">DSM 45823</strain>
    </source>
</reference>
<accession>A0A7W3N342</accession>
<dbReference type="InterPro" id="IPR058711">
    <property type="entry name" value="SCO6045-like_C"/>
</dbReference>
<organism evidence="2 3">
    <name type="scientific">Thermomonospora cellulosilytica</name>
    <dbReference type="NCBI Taxonomy" id="1411118"/>
    <lineage>
        <taxon>Bacteria</taxon>
        <taxon>Bacillati</taxon>
        <taxon>Actinomycetota</taxon>
        <taxon>Actinomycetes</taxon>
        <taxon>Streptosporangiales</taxon>
        <taxon>Thermomonosporaceae</taxon>
        <taxon>Thermomonospora</taxon>
    </lineage>
</organism>
<evidence type="ECO:0000259" key="1">
    <source>
        <dbReference type="Pfam" id="PF26136"/>
    </source>
</evidence>
<proteinExistence type="predicted"/>
<evidence type="ECO:0000313" key="3">
    <source>
        <dbReference type="Proteomes" id="UP000539313"/>
    </source>
</evidence>
<keyword evidence="3" id="KW-1185">Reference proteome</keyword>
<dbReference type="Pfam" id="PF26136">
    <property type="entry name" value="SCO6045_C"/>
    <property type="match status" value="1"/>
</dbReference>
<name>A0A7W3N342_9ACTN</name>
<dbReference type="Proteomes" id="UP000539313">
    <property type="component" value="Unassembled WGS sequence"/>
</dbReference>
<protein>
    <recommendedName>
        <fullName evidence="1">SCO6045-like C-terminal domain-containing protein</fullName>
    </recommendedName>
</protein>
<dbReference type="RefSeq" id="WP_182707488.1">
    <property type="nucleotide sequence ID" value="NZ_JACJII010000001.1"/>
</dbReference>
<evidence type="ECO:0000313" key="2">
    <source>
        <dbReference type="EMBL" id="MBA9006640.1"/>
    </source>
</evidence>
<feature type="domain" description="SCO6045-like C-terminal" evidence="1">
    <location>
        <begin position="8"/>
        <end position="91"/>
    </location>
</feature>
<sequence length="148" mass="16016">MTGREELAAAQEALVAALVAGGPVPPGFDPALVGAASRALLRKRAGEVARTWPALAASFGPRWAERFARWAEGRPPRGSWRDGWDFARAHRDTLDPAATRELALAEARWCYDGTGEPRPRRFALRRIPGAGVAVVVSGRPQTVLRRPS</sequence>
<gene>
    <name evidence="2" type="ORF">HNR21_005522</name>
</gene>
<dbReference type="AlphaFoldDB" id="A0A7W3N342"/>
<comment type="caution">
    <text evidence="2">The sequence shown here is derived from an EMBL/GenBank/DDBJ whole genome shotgun (WGS) entry which is preliminary data.</text>
</comment>